<proteinExistence type="predicted"/>
<dbReference type="CDD" id="cd00093">
    <property type="entry name" value="HTH_XRE"/>
    <property type="match status" value="1"/>
</dbReference>
<dbReference type="AlphaFoldDB" id="A0A7X6R1X2"/>
<reference evidence="1 2" key="1">
    <citation type="submission" date="2020-04" db="EMBL/GenBank/DDBJ databases">
        <title>MicrobeNet Type strains.</title>
        <authorList>
            <person name="Nicholson A.C."/>
        </authorList>
    </citation>
    <scope>NUCLEOTIDE SEQUENCE [LARGE SCALE GENOMIC DNA]</scope>
    <source>
        <strain evidence="1 2">DSM 44956</strain>
    </source>
</reference>
<comment type="caution">
    <text evidence="1">The sequence shown here is derived from an EMBL/GenBank/DDBJ whole genome shotgun (WGS) entry which is preliminary data.</text>
</comment>
<keyword evidence="2" id="KW-1185">Reference proteome</keyword>
<dbReference type="GO" id="GO:0003677">
    <property type="term" value="F:DNA binding"/>
    <property type="evidence" value="ECO:0007669"/>
    <property type="project" value="InterPro"/>
</dbReference>
<evidence type="ECO:0000313" key="2">
    <source>
        <dbReference type="Proteomes" id="UP000540698"/>
    </source>
</evidence>
<protein>
    <recommendedName>
        <fullName evidence="3">HTH cro/C1-type domain-containing protein</fullName>
    </recommendedName>
</protein>
<dbReference type="EMBL" id="JAAXOS010000002">
    <property type="protein sequence ID" value="NKY25612.1"/>
    <property type="molecule type" value="Genomic_DNA"/>
</dbReference>
<gene>
    <name evidence="1" type="ORF">HGB38_05100</name>
</gene>
<evidence type="ECO:0008006" key="3">
    <source>
        <dbReference type="Google" id="ProtNLM"/>
    </source>
</evidence>
<dbReference type="InterPro" id="IPR010982">
    <property type="entry name" value="Lambda_DNA-bd_dom_sf"/>
</dbReference>
<organism evidence="1 2">
    <name type="scientific">Nocardia gamkensis</name>
    <dbReference type="NCBI Taxonomy" id="352869"/>
    <lineage>
        <taxon>Bacteria</taxon>
        <taxon>Bacillati</taxon>
        <taxon>Actinomycetota</taxon>
        <taxon>Actinomycetes</taxon>
        <taxon>Mycobacteriales</taxon>
        <taxon>Nocardiaceae</taxon>
        <taxon>Nocardia</taxon>
    </lineage>
</organism>
<accession>A0A7X6R1X2</accession>
<name>A0A7X6R1X2_9NOCA</name>
<evidence type="ECO:0000313" key="1">
    <source>
        <dbReference type="EMBL" id="NKY25612.1"/>
    </source>
</evidence>
<sequence length="451" mass="49232">MIVSTWTRKEVRALREVGLRMTQEEFAEKVGFQTATVQKWEQKATTERPVKGRSAEALDTVYDCLEPAQRERFWHQLAGIPSQTAGHPVPGSTETIQSEQANAGDGAVGLHVREVEDDVKRREFNKLATVGAVAVLIPDSFGRIGMSDVQRLSADVDALDQEDQRTGGAQLVGLAVEKLTHALDRLQTGVFDSTTGSAFTKATGELAVLAGWLAYDADRHRLARRCFADAMALGTEANDDDLIAHTCLYAANQSSSLARAGRGGSPHKALQLADRARTLMRGRPPGRIHALIAVREAQAYGVLGDRMAFGRAIATAWRELDQAMQSEPLEEVPQWLRFVTYSEIADHEARGYADIGDLRQSVELYAAAVDHPAAMRNATIVRAWSAATRARLGDITGALEHGFPALSELSAIASTRTLRRLEPVRTAVDRLPAGAEFRELYDSLTQKAVII</sequence>
<dbReference type="Gene3D" id="1.10.260.40">
    <property type="entry name" value="lambda repressor-like DNA-binding domains"/>
    <property type="match status" value="1"/>
</dbReference>
<dbReference type="Proteomes" id="UP000540698">
    <property type="component" value="Unassembled WGS sequence"/>
</dbReference>
<dbReference type="InterPro" id="IPR001387">
    <property type="entry name" value="Cro/C1-type_HTH"/>
</dbReference>
<dbReference type="SUPFAM" id="SSF47413">
    <property type="entry name" value="lambda repressor-like DNA-binding domains"/>
    <property type="match status" value="1"/>
</dbReference>
<dbReference type="RefSeq" id="WP_157114339.1">
    <property type="nucleotide sequence ID" value="NZ_JAAXOS010000002.1"/>
</dbReference>